<keyword evidence="4 15" id="KW-0732">Signal</keyword>
<feature type="compositionally biased region" description="Low complexity" evidence="13">
    <location>
        <begin position="916"/>
        <end position="932"/>
    </location>
</feature>
<accession>A0ABR3L9L4</accession>
<name>A0ABR3L9L4_9TELE</name>
<dbReference type="SUPFAM" id="SSF49899">
    <property type="entry name" value="Concanavalin A-like lectins/glucanases"/>
    <property type="match status" value="1"/>
</dbReference>
<dbReference type="EMBL" id="JAYMGO010000024">
    <property type="protein sequence ID" value="KAL1249085.1"/>
    <property type="molecule type" value="Genomic_DNA"/>
</dbReference>
<feature type="compositionally biased region" description="Low complexity" evidence="13">
    <location>
        <begin position="719"/>
        <end position="733"/>
    </location>
</feature>
<dbReference type="Gene3D" id="3.40.50.410">
    <property type="entry name" value="von Willebrand factor, type A domain"/>
    <property type="match status" value="1"/>
</dbReference>
<organism evidence="18 19">
    <name type="scientific">Cirrhinus molitorella</name>
    <name type="common">mud carp</name>
    <dbReference type="NCBI Taxonomy" id="172907"/>
    <lineage>
        <taxon>Eukaryota</taxon>
        <taxon>Metazoa</taxon>
        <taxon>Chordata</taxon>
        <taxon>Craniata</taxon>
        <taxon>Vertebrata</taxon>
        <taxon>Euteleostomi</taxon>
        <taxon>Actinopterygii</taxon>
        <taxon>Neopterygii</taxon>
        <taxon>Teleostei</taxon>
        <taxon>Ostariophysi</taxon>
        <taxon>Cypriniformes</taxon>
        <taxon>Cyprinidae</taxon>
        <taxon>Labeoninae</taxon>
        <taxon>Labeonini</taxon>
        <taxon>Cirrhinus</taxon>
    </lineage>
</organism>
<dbReference type="SMART" id="SM00327">
    <property type="entry name" value="VWA"/>
    <property type="match status" value="1"/>
</dbReference>
<feature type="transmembrane region" description="Helical" evidence="14">
    <location>
        <begin position="1083"/>
        <end position="1104"/>
    </location>
</feature>
<evidence type="ECO:0000256" key="2">
    <source>
        <dbReference type="ARBA" id="ARBA00022475"/>
    </source>
</evidence>
<dbReference type="PRINTS" id="PR00237">
    <property type="entry name" value="GPCRRHODOPSN"/>
</dbReference>
<evidence type="ECO:0000256" key="13">
    <source>
        <dbReference type="SAM" id="MobiDB-lite"/>
    </source>
</evidence>
<dbReference type="PROSITE" id="PS00237">
    <property type="entry name" value="G_PROTEIN_RECEP_F1_1"/>
    <property type="match status" value="1"/>
</dbReference>
<feature type="transmembrane region" description="Helical" evidence="14">
    <location>
        <begin position="1116"/>
        <end position="1140"/>
    </location>
</feature>
<evidence type="ECO:0000256" key="11">
    <source>
        <dbReference type="ARBA" id="ARBA00023224"/>
    </source>
</evidence>
<dbReference type="InterPro" id="IPR017452">
    <property type="entry name" value="GPCR_Rhodpsn_7TM"/>
</dbReference>
<protein>
    <recommendedName>
        <fullName evidence="20">Collagen alpha-1(XXI) chain</fullName>
    </recommendedName>
</protein>
<dbReference type="PROSITE" id="PS50262">
    <property type="entry name" value="G_PROTEIN_RECEP_F1_2"/>
    <property type="match status" value="1"/>
</dbReference>
<evidence type="ECO:0000256" key="9">
    <source>
        <dbReference type="ARBA" id="ARBA00023136"/>
    </source>
</evidence>
<dbReference type="PANTHER" id="PTHR10489">
    <property type="entry name" value="CELL ADHESION MOLECULE"/>
    <property type="match status" value="1"/>
</dbReference>
<evidence type="ECO:0000256" key="14">
    <source>
        <dbReference type="SAM" id="Phobius"/>
    </source>
</evidence>
<evidence type="ECO:0000259" key="17">
    <source>
        <dbReference type="PROSITE" id="PS50262"/>
    </source>
</evidence>
<gene>
    <name evidence="18" type="ORF">QQF64_022403</name>
</gene>
<keyword evidence="10 12" id="KW-0675">Receptor</keyword>
<dbReference type="InterPro" id="IPR002035">
    <property type="entry name" value="VWF_A"/>
</dbReference>
<dbReference type="Proteomes" id="UP001558613">
    <property type="component" value="Unassembled WGS sequence"/>
</dbReference>
<dbReference type="InterPro" id="IPR013320">
    <property type="entry name" value="ConA-like_dom_sf"/>
</dbReference>
<comment type="subcellular location">
    <subcellularLocation>
        <location evidence="1">Cell membrane</location>
        <topology evidence="1">Multi-pass membrane protein</topology>
    </subcellularLocation>
</comment>
<evidence type="ECO:0000256" key="1">
    <source>
        <dbReference type="ARBA" id="ARBA00004651"/>
    </source>
</evidence>
<evidence type="ECO:0000256" key="7">
    <source>
        <dbReference type="ARBA" id="ARBA00023040"/>
    </source>
</evidence>
<evidence type="ECO:0000256" key="15">
    <source>
        <dbReference type="SAM" id="SignalP"/>
    </source>
</evidence>
<evidence type="ECO:0000256" key="12">
    <source>
        <dbReference type="RuleBase" id="RU000688"/>
    </source>
</evidence>
<feature type="transmembrane region" description="Helical" evidence="14">
    <location>
        <begin position="1241"/>
        <end position="1266"/>
    </location>
</feature>
<dbReference type="InterPro" id="IPR050119">
    <property type="entry name" value="CCR1-9-like"/>
</dbReference>
<dbReference type="InterPro" id="IPR036465">
    <property type="entry name" value="vWFA_dom_sf"/>
</dbReference>
<dbReference type="SUPFAM" id="SSF53300">
    <property type="entry name" value="vWA-like"/>
    <property type="match status" value="1"/>
</dbReference>
<dbReference type="InterPro" id="IPR008160">
    <property type="entry name" value="Collagen"/>
</dbReference>
<dbReference type="InterPro" id="IPR000276">
    <property type="entry name" value="GPCR_Rhodpsn"/>
</dbReference>
<evidence type="ECO:0000256" key="4">
    <source>
        <dbReference type="ARBA" id="ARBA00022729"/>
    </source>
</evidence>
<feature type="domain" description="VWFA" evidence="16">
    <location>
        <begin position="35"/>
        <end position="207"/>
    </location>
</feature>
<evidence type="ECO:0000256" key="10">
    <source>
        <dbReference type="ARBA" id="ARBA00023170"/>
    </source>
</evidence>
<keyword evidence="6 14" id="KW-1133">Transmembrane helix</keyword>
<feature type="signal peptide" evidence="15">
    <location>
        <begin position="1"/>
        <end position="19"/>
    </location>
</feature>
<evidence type="ECO:0000256" key="3">
    <source>
        <dbReference type="ARBA" id="ARBA00022692"/>
    </source>
</evidence>
<keyword evidence="9 14" id="KW-0472">Membrane</keyword>
<evidence type="ECO:0000256" key="5">
    <source>
        <dbReference type="ARBA" id="ARBA00022737"/>
    </source>
</evidence>
<dbReference type="Gene3D" id="2.60.120.200">
    <property type="match status" value="1"/>
</dbReference>
<reference evidence="18 19" key="1">
    <citation type="submission" date="2023-09" db="EMBL/GenBank/DDBJ databases">
        <authorList>
            <person name="Wang M."/>
        </authorList>
    </citation>
    <scope>NUCLEOTIDE SEQUENCE [LARGE SCALE GENOMIC DNA]</scope>
    <source>
        <strain evidence="18">GT-2023</strain>
        <tissue evidence="18">Liver</tissue>
    </source>
</reference>
<dbReference type="SUPFAM" id="SSF81321">
    <property type="entry name" value="Family A G protein-coupled receptor-like"/>
    <property type="match status" value="1"/>
</dbReference>
<feature type="region of interest" description="Disordered" evidence="13">
    <location>
        <begin position="823"/>
        <end position="932"/>
    </location>
</feature>
<evidence type="ECO:0000256" key="6">
    <source>
        <dbReference type="ARBA" id="ARBA00022989"/>
    </source>
</evidence>
<dbReference type="InterPro" id="IPR048287">
    <property type="entry name" value="TSPN-like_N"/>
</dbReference>
<feature type="transmembrane region" description="Helical" evidence="14">
    <location>
        <begin position="1041"/>
        <end position="1063"/>
    </location>
</feature>
<keyword evidence="2" id="KW-1003">Cell membrane</keyword>
<keyword evidence="3 12" id="KW-0812">Transmembrane</keyword>
<proteinExistence type="inferred from homology"/>
<keyword evidence="7 12" id="KW-0297">G-protein coupled receptor</keyword>
<feature type="transmembrane region" description="Helical" evidence="14">
    <location>
        <begin position="1009"/>
        <end position="1029"/>
    </location>
</feature>
<feature type="transmembrane region" description="Helical" evidence="14">
    <location>
        <begin position="1171"/>
        <end position="1195"/>
    </location>
</feature>
<evidence type="ECO:0000313" key="19">
    <source>
        <dbReference type="Proteomes" id="UP001558613"/>
    </source>
</evidence>
<dbReference type="PRINTS" id="PR00657">
    <property type="entry name" value="CCCHEMOKINER"/>
</dbReference>
<dbReference type="Pfam" id="PF00092">
    <property type="entry name" value="VWA"/>
    <property type="match status" value="1"/>
</dbReference>
<dbReference type="Gene3D" id="1.20.1070.10">
    <property type="entry name" value="Rhodopsin 7-helix transmembrane proteins"/>
    <property type="match status" value="1"/>
</dbReference>
<keyword evidence="5" id="KW-0677">Repeat</keyword>
<keyword evidence="8" id="KW-0176">Collagen</keyword>
<dbReference type="PROSITE" id="PS50234">
    <property type="entry name" value="VWFA"/>
    <property type="match status" value="1"/>
</dbReference>
<dbReference type="InterPro" id="IPR000355">
    <property type="entry name" value="Chemokine_rcpt"/>
</dbReference>
<evidence type="ECO:0000256" key="8">
    <source>
        <dbReference type="ARBA" id="ARBA00023119"/>
    </source>
</evidence>
<keyword evidence="19" id="KW-1185">Reference proteome</keyword>
<dbReference type="Pfam" id="PF01391">
    <property type="entry name" value="Collagen"/>
    <property type="match status" value="5"/>
</dbReference>
<comment type="similarity">
    <text evidence="12">Belongs to the G-protein coupled receptor 1 family.</text>
</comment>
<dbReference type="PANTHER" id="PTHR10489:SF922">
    <property type="entry name" value="C-C CHEMOKINE RECEPTOR FAMILY-LIKE-RELATED"/>
    <property type="match status" value="1"/>
</dbReference>
<evidence type="ECO:0000259" key="16">
    <source>
        <dbReference type="PROSITE" id="PS50234"/>
    </source>
</evidence>
<feature type="domain" description="G-protein coupled receptors family 1 profile" evidence="17">
    <location>
        <begin position="1020"/>
        <end position="1263"/>
    </location>
</feature>
<evidence type="ECO:0008006" key="20">
    <source>
        <dbReference type="Google" id="ProtNLM"/>
    </source>
</evidence>
<evidence type="ECO:0000313" key="18">
    <source>
        <dbReference type="EMBL" id="KAL1249085.1"/>
    </source>
</evidence>
<sequence>MLWISKSFPALLFLVYSHAAEDDDIRAGCSTAVNDLVYIMDGSWSVGSDDFETAKRWLVNVTSGFDVSTHYSQVGVVQYSDTPRLEIPLGLHKTTQDLIKAIEDISYLGGNTQTGRAIKFAVDHVFASSQRSDVKNRIAVVVTDGKSQDDVTDASLEARAQGVKVFAVGVGTEITTSELVTIANKPQGEYVLYAEDYTNIDRIRDAMEQKLCEESVCPTRIPVASRDEKGFELILGMKIHQKAKKIQGSLVSEAAYLIDKGADITENTREIFPEGLPPSYVFVSTLRLKGPSSKENLDLWRILSKDGQIQAAVTLSGLDKSVIFTTTNTVNEEQIVTFNAQGIEAVFDGSWHQLKVLVKPRRVTCFLDDQQIQDEALDAVVPIYINGKTQISKRSGSDTTLPTEIQKLRLYCDPHQSERETACEIYSVDDERCPLDREPTNEIEEACDCNEGQPGPPGPAGPPGPPGPRGSRGEKGREGAPGPDGKPGPPGSRGEPGDPGIPGEKGDLGPVGPKGDSGLKGERGEQGLPGKPGPPGPMGASKPSVGKVGLPGKKGEQGGKGEQGPPGEPGPMGEPGLSGNDGADGPAGAKGEKGDEGQPGADGSQGVPGIRGLPGEEGASGPQGERGAPGQKGSPGPRGAPGTPGPSGPPGADGLRGPKGNAGEKGDAGVPGAVGQKGERGEPGFPGLQGAMGLPGFKGHKGERGELGPRGIQGEKGSKGFPGSPGFPGEVGPRGSKGERGTAGETGVKGPDGQKGDTGHVGVVGPRGFPGQDGLPGQPGAPGFPGKPGKPPSEDYLIKLCGDILRNQLPQLLQMMSPQRCEPCETIKGPPGAPGAQGPKGSSGPPGYPGRHGAQGYPGPPGIQGPPGVKGDTGPRGFKGNKGESRPGYPGPPGDTGIQGPRGSDGIGIPGPPGIPGKSGAPGIPGKQGPQGPAGVCDMSICYQSYNFRDERYTLLRLLVTIKMETPYTTPEVTDYPDYLDSPEVSNVSTSVCNTIFINDFCKNVLPQLYYIIFIASVLGNGVVLLVLYKFEKLNTVTNIFLINLVASNVVVTLTFPFQAIHYSSQWNYGEALCKLVNGADNLGFYSSILFLTLMTFDRYLAVVHCVAATKQRRTCYAAVLSAVVWIISLLASFETFVYFNVEEYPMDGLVCEDSRSNTSLWKVFSLYKQFVLFFILPLIVFVYCYFRITITVLATRMVGKHRTVRLIFVIVLMFFIFWTPYNIIMMINEHYESTQCNSRLVYAGYVTSSFARLYFCINPVFYTFLGRKFQNHVRGVLVSQVPCLSERISVSSSSKMLA</sequence>
<feature type="compositionally biased region" description="Pro residues" evidence="13">
    <location>
        <begin position="454"/>
        <end position="468"/>
    </location>
</feature>
<feature type="region of interest" description="Disordered" evidence="13">
    <location>
        <begin position="446"/>
        <end position="794"/>
    </location>
</feature>
<feature type="transmembrane region" description="Helical" evidence="14">
    <location>
        <begin position="1207"/>
        <end position="1229"/>
    </location>
</feature>
<feature type="chain" id="PRO_5046894328" description="Collagen alpha-1(XXI) chain" evidence="15">
    <location>
        <begin position="20"/>
        <end position="1299"/>
    </location>
</feature>
<dbReference type="Pfam" id="PF00001">
    <property type="entry name" value="7tm_1"/>
    <property type="match status" value="1"/>
</dbReference>
<keyword evidence="11 12" id="KW-0807">Transducer</keyword>
<comment type="caution">
    <text evidence="18">The sequence shown here is derived from an EMBL/GenBank/DDBJ whole genome shotgun (WGS) entry which is preliminary data.</text>
</comment>
<dbReference type="PRINTS" id="PR00453">
    <property type="entry name" value="VWFADOMAIN"/>
</dbReference>
<dbReference type="SMART" id="SM00210">
    <property type="entry name" value="TSPN"/>
    <property type="match status" value="1"/>
</dbReference>
<feature type="compositionally biased region" description="Low complexity" evidence="13">
    <location>
        <begin position="828"/>
        <end position="845"/>
    </location>
</feature>
<dbReference type="CDD" id="cd15182">
    <property type="entry name" value="7tmA_XCR1"/>
    <property type="match status" value="1"/>
</dbReference>